<sequence length="220" mass="23164">MSHYFKALAISSVIGMLATGAQAATVKEVFNGEMLGTNQRYFESIAGIPRQSYGDSHVFRVQGCDITATINNGAVASLSMELGGQCQANLGTFIGDYAPPAGQTLTPGAFEESSGGGLSYLADCLSLCGNAADPSVYALWEGPRAAGFMEVMLEVVLVDGDALDAASLWQDHMTKAAGEDFVMDTRFNCDRRFDAEAHQAFKDVKVTAVTIGHGLSTPGC</sequence>
<accession>A0ABX8SWT6</accession>
<proteinExistence type="predicted"/>
<feature type="chain" id="PRO_5045856097" evidence="1">
    <location>
        <begin position="24"/>
        <end position="220"/>
    </location>
</feature>
<reference evidence="2 3" key="1">
    <citation type="submission" date="2020-02" db="EMBL/GenBank/DDBJ databases">
        <title>Partial ammonium oxidation to N2 by heterotrophic bacteria.</title>
        <authorList>
            <person name="Wu M."/>
        </authorList>
    </citation>
    <scope>NUCLEOTIDE SEQUENCE [LARGE SCALE GENOMIC DNA]</scope>
    <source>
        <strain evidence="2 3">HO-1</strain>
    </source>
</reference>
<evidence type="ECO:0000256" key="1">
    <source>
        <dbReference type="SAM" id="SignalP"/>
    </source>
</evidence>
<evidence type="ECO:0000313" key="2">
    <source>
        <dbReference type="EMBL" id="QXX80059.1"/>
    </source>
</evidence>
<dbReference type="EMBL" id="CP049362">
    <property type="protein sequence ID" value="QXX80059.1"/>
    <property type="molecule type" value="Genomic_DNA"/>
</dbReference>
<dbReference type="Proteomes" id="UP000826050">
    <property type="component" value="Chromosome"/>
</dbReference>
<protein>
    <submittedName>
        <fullName evidence="2">Uncharacterized protein</fullName>
    </submittedName>
</protein>
<evidence type="ECO:0000313" key="3">
    <source>
        <dbReference type="Proteomes" id="UP000826050"/>
    </source>
</evidence>
<name>A0ABX8SWT6_9BURK</name>
<feature type="signal peptide" evidence="1">
    <location>
        <begin position="1"/>
        <end position="23"/>
    </location>
</feature>
<dbReference type="RefSeq" id="WP_003801808.1">
    <property type="nucleotide sequence ID" value="NZ_CP049362.1"/>
</dbReference>
<gene>
    <name evidence="2" type="ORF">FE795_14265</name>
</gene>
<keyword evidence="3" id="KW-1185">Reference proteome</keyword>
<organism evidence="2 3">
    <name type="scientific">Alcaligenes ammonioxydans</name>
    <dbReference type="NCBI Taxonomy" id="2582914"/>
    <lineage>
        <taxon>Bacteria</taxon>
        <taxon>Pseudomonadati</taxon>
        <taxon>Pseudomonadota</taxon>
        <taxon>Betaproteobacteria</taxon>
        <taxon>Burkholderiales</taxon>
        <taxon>Alcaligenaceae</taxon>
        <taxon>Alcaligenes</taxon>
    </lineage>
</organism>
<keyword evidence="1" id="KW-0732">Signal</keyword>